<keyword evidence="9 15" id="KW-0311">Gluconate utilization</keyword>
<comment type="catalytic activity">
    <reaction evidence="11 15">
        <text>6-phospho-D-gluconate + NADP(+) = D-ribulose 5-phosphate + CO2 + NADPH</text>
        <dbReference type="Rhea" id="RHEA:10116"/>
        <dbReference type="ChEBI" id="CHEBI:16526"/>
        <dbReference type="ChEBI" id="CHEBI:57783"/>
        <dbReference type="ChEBI" id="CHEBI:58121"/>
        <dbReference type="ChEBI" id="CHEBI:58349"/>
        <dbReference type="ChEBI" id="CHEBI:58759"/>
        <dbReference type="EC" id="1.1.1.44"/>
    </reaction>
</comment>
<evidence type="ECO:0000256" key="7">
    <source>
        <dbReference type="ARBA" id="ARBA00022857"/>
    </source>
</evidence>
<dbReference type="HOGENOM" id="CLU_024540_4_1_1"/>
<dbReference type="VEuPathDB" id="MicrosporidiaDB:NEQG_00245"/>
<keyword evidence="7 15" id="KW-0521">NADP</keyword>
<reference evidence="17" key="1">
    <citation type="submission" date="2011-01" db="EMBL/GenBank/DDBJ databases">
        <title>The Genome Sequence of Nematocida parisii strain ERTm3.</title>
        <authorList>
            <consortium name="The Broad Institute Genome Sequencing Platform"/>
            <consortium name="The Broad Institute Genome Sequencing Center for Infectious Disease"/>
            <person name="Cuomo C."/>
            <person name="Troemel E."/>
            <person name="Young S.K."/>
            <person name="Zeng Q."/>
            <person name="Gargeya S."/>
            <person name="Fitzgerald M."/>
            <person name="Haas B."/>
            <person name="Abouelleil A."/>
            <person name="Alvarado L."/>
            <person name="Arachchi H.M."/>
            <person name="Berlin A."/>
            <person name="Chapman S.B."/>
            <person name="Gearin G."/>
            <person name="Goldberg J."/>
            <person name="Griggs A."/>
            <person name="Gujja S."/>
            <person name="Hansen M."/>
            <person name="Heiman D."/>
            <person name="Howarth C."/>
            <person name="Larimer J."/>
            <person name="Lui A."/>
            <person name="MacDonald P.J.P."/>
            <person name="McCowen C."/>
            <person name="Montmayeur A."/>
            <person name="Murphy C."/>
            <person name="Neiman D."/>
            <person name="Pearson M."/>
            <person name="Priest M."/>
            <person name="Roberts A."/>
            <person name="Saif S."/>
            <person name="Shea T."/>
            <person name="Sisk P."/>
            <person name="Stolte C."/>
            <person name="Sykes S."/>
            <person name="Wortman J."/>
            <person name="Nusbaum C."/>
            <person name="Birren B."/>
        </authorList>
    </citation>
    <scope>NUCLEOTIDE SEQUENCE</scope>
    <source>
        <strain evidence="17">ERTm3</strain>
    </source>
</reference>
<evidence type="ECO:0000256" key="15">
    <source>
        <dbReference type="RuleBase" id="RU000485"/>
    </source>
</evidence>
<accession>I3EJS8</accession>
<evidence type="ECO:0000256" key="2">
    <source>
        <dbReference type="ARBA" id="ARBA00004874"/>
    </source>
</evidence>
<dbReference type="InterPro" id="IPR006184">
    <property type="entry name" value="6PGdom_BS"/>
</dbReference>
<dbReference type="Pfam" id="PF03446">
    <property type="entry name" value="NAD_binding_2"/>
    <property type="match status" value="1"/>
</dbReference>
<dbReference type="GO" id="GO:0006098">
    <property type="term" value="P:pentose-phosphate shunt"/>
    <property type="evidence" value="ECO:0007669"/>
    <property type="project" value="UniProtKB-UniPathway"/>
</dbReference>
<feature type="binding site" evidence="14">
    <location>
        <position position="99"/>
    </location>
    <ligand>
        <name>NADP(+)</name>
        <dbReference type="ChEBI" id="CHEBI:58349"/>
    </ligand>
</feature>
<feature type="binding site" description="in other chain" evidence="13">
    <location>
        <begin position="124"/>
        <end position="126"/>
    </location>
    <ligand>
        <name>substrate</name>
        <note>ligand shared between dimeric partners</note>
    </ligand>
</feature>
<evidence type="ECO:0000256" key="10">
    <source>
        <dbReference type="ARBA" id="ARBA00023126"/>
    </source>
</evidence>
<dbReference type="SMART" id="SM01350">
    <property type="entry name" value="6PGD"/>
    <property type="match status" value="1"/>
</dbReference>
<evidence type="ECO:0000313" key="18">
    <source>
        <dbReference type="Proteomes" id="UP000002872"/>
    </source>
</evidence>
<protein>
    <recommendedName>
        <fullName evidence="6 15">6-phosphogluconate dehydrogenase, decarboxylating</fullName>
        <ecNumber evidence="5 15">1.1.1.44</ecNumber>
    </recommendedName>
</protein>
<feature type="active site" description="Proton donor" evidence="12">
    <location>
        <position position="185"/>
    </location>
</feature>
<feature type="binding site" description="in other chain" evidence="13">
    <location>
        <position position="186"/>
    </location>
    <ligand>
        <name>substrate</name>
        <note>ligand shared between dimeric partners</note>
    </ligand>
</feature>
<dbReference type="GO" id="GO:0019521">
    <property type="term" value="P:D-gluconate metabolic process"/>
    <property type="evidence" value="ECO:0007669"/>
    <property type="project" value="UniProtKB-KW"/>
</dbReference>
<dbReference type="EMBL" id="GL870876">
    <property type="protein sequence ID" value="EIJ89475.1"/>
    <property type="molecule type" value="Genomic_DNA"/>
</dbReference>
<dbReference type="InterPro" id="IPR006115">
    <property type="entry name" value="6PGDH_NADP-bd"/>
</dbReference>
<feature type="binding site" evidence="13">
    <location>
        <position position="432"/>
    </location>
    <ligand>
        <name>substrate</name>
        <note>ligand shared between dimeric partners</note>
    </ligand>
</feature>
<evidence type="ECO:0000256" key="12">
    <source>
        <dbReference type="PIRSR" id="PIRSR000109-1"/>
    </source>
</evidence>
<dbReference type="FunCoup" id="I3EJS8">
    <property type="interactions" value="145"/>
</dbReference>
<keyword evidence="18" id="KW-1185">Reference proteome</keyword>
<evidence type="ECO:0000259" key="16">
    <source>
        <dbReference type="SMART" id="SM01350"/>
    </source>
</evidence>
<name>I3EJS8_NEMP3</name>
<dbReference type="NCBIfam" id="NF006765">
    <property type="entry name" value="PRK09287.1"/>
    <property type="match status" value="1"/>
</dbReference>
<dbReference type="InterPro" id="IPR008927">
    <property type="entry name" value="6-PGluconate_DH-like_C_sf"/>
</dbReference>
<feature type="active site" description="Proton acceptor" evidence="12">
    <location>
        <position position="178"/>
    </location>
</feature>
<evidence type="ECO:0000256" key="3">
    <source>
        <dbReference type="ARBA" id="ARBA00008419"/>
    </source>
</evidence>
<comment type="pathway">
    <text evidence="2 15">Carbohydrate degradation; pentose phosphate pathway; D-ribulose 5-phosphate from D-glucose 6-phosphate (oxidative stage): step 3/3.</text>
</comment>
<dbReference type="InParanoid" id="I3EJS8"/>
<keyword evidence="10 15" id="KW-0570">Pentose shunt</keyword>
<evidence type="ECO:0000313" key="17">
    <source>
        <dbReference type="EMBL" id="EIJ89475.1"/>
    </source>
</evidence>
<dbReference type="InterPro" id="IPR013328">
    <property type="entry name" value="6PGD_dom2"/>
</dbReference>
<comment type="similarity">
    <text evidence="3 15">Belongs to the 6-phosphogluconate dehydrogenase family.</text>
</comment>
<dbReference type="OMA" id="CVTHVGP"/>
<dbReference type="GO" id="GO:0050661">
    <property type="term" value="F:NADP binding"/>
    <property type="evidence" value="ECO:0007669"/>
    <property type="project" value="InterPro"/>
</dbReference>
<evidence type="ECO:0000256" key="13">
    <source>
        <dbReference type="PIRSR" id="PIRSR000109-2"/>
    </source>
</evidence>
<dbReference type="PRINTS" id="PR00076">
    <property type="entry name" value="6PGDHDRGNASE"/>
</dbReference>
<evidence type="ECO:0000256" key="8">
    <source>
        <dbReference type="ARBA" id="ARBA00023002"/>
    </source>
</evidence>
<dbReference type="InterPro" id="IPR006113">
    <property type="entry name" value="6PGDH_Gnd/GntZ"/>
</dbReference>
<dbReference type="InterPro" id="IPR006183">
    <property type="entry name" value="Pgluconate_DH"/>
</dbReference>
<feature type="binding site" description="in other chain" evidence="13">
    <location>
        <begin position="181"/>
        <end position="182"/>
    </location>
    <ligand>
        <name>substrate</name>
        <note>ligand shared between dimeric partners</note>
    </ligand>
</feature>
<feature type="binding site" evidence="14">
    <location>
        <begin position="71"/>
        <end position="73"/>
    </location>
    <ligand>
        <name>NADP(+)</name>
        <dbReference type="ChEBI" id="CHEBI:58349"/>
    </ligand>
</feature>
<dbReference type="AlphaFoldDB" id="I3EJS8"/>
<evidence type="ECO:0000256" key="1">
    <source>
        <dbReference type="ARBA" id="ARBA00002526"/>
    </source>
</evidence>
<feature type="binding site" description="in other chain" evidence="13">
    <location>
        <position position="279"/>
    </location>
    <ligand>
        <name>substrate</name>
        <note>ligand shared between dimeric partners</note>
    </ligand>
</feature>
<proteinExistence type="inferred from homology"/>
<feature type="binding site" evidence="14">
    <location>
        <begin position="30"/>
        <end position="32"/>
    </location>
    <ligand>
        <name>NADP(+)</name>
        <dbReference type="ChEBI" id="CHEBI:58349"/>
    </ligand>
</feature>
<comment type="subunit">
    <text evidence="4">Homodimer.</text>
</comment>
<dbReference type="FunFam" id="1.10.1040.10:FF:000032">
    <property type="entry name" value="6-phosphogluconate dehydrogenase, decarboxylating"/>
    <property type="match status" value="1"/>
</dbReference>
<dbReference type="Gene3D" id="1.10.1040.10">
    <property type="entry name" value="N-(1-d-carboxylethyl)-l-norvaline Dehydrogenase, domain 2"/>
    <property type="match status" value="1"/>
</dbReference>
<dbReference type="InterPro" id="IPR006114">
    <property type="entry name" value="6PGDH_C"/>
</dbReference>
<dbReference type="Gene3D" id="3.40.50.720">
    <property type="entry name" value="NAD(P)-binding Rossmann-like Domain"/>
    <property type="match status" value="1"/>
</dbReference>
<dbReference type="NCBIfam" id="TIGR00873">
    <property type="entry name" value="gnd"/>
    <property type="match status" value="1"/>
</dbReference>
<evidence type="ECO:0000256" key="11">
    <source>
        <dbReference type="ARBA" id="ARBA00048640"/>
    </source>
</evidence>
<dbReference type="OrthoDB" id="434986at2759"/>
<dbReference type="STRING" id="935791.I3EJS8"/>
<feature type="binding site" evidence="13">
    <location>
        <position position="438"/>
    </location>
    <ligand>
        <name>substrate</name>
        <note>ligand shared between dimeric partners</note>
    </ligand>
</feature>
<dbReference type="GO" id="GO:0004616">
    <property type="term" value="F:phosphogluconate dehydrogenase (decarboxylating) activity"/>
    <property type="evidence" value="ECO:0007669"/>
    <property type="project" value="UniProtKB-EC"/>
</dbReference>
<evidence type="ECO:0000256" key="5">
    <source>
        <dbReference type="ARBA" id="ARBA00013011"/>
    </source>
</evidence>
<evidence type="ECO:0000256" key="6">
    <source>
        <dbReference type="ARBA" id="ARBA00018193"/>
    </source>
</evidence>
<dbReference type="Gene3D" id="1.20.5.320">
    <property type="entry name" value="6-Phosphogluconate Dehydrogenase, domain 3"/>
    <property type="match status" value="1"/>
</dbReference>
<dbReference type="SUPFAM" id="SSF48179">
    <property type="entry name" value="6-phosphogluconate dehydrogenase C-terminal domain-like"/>
    <property type="match status" value="1"/>
</dbReference>
<dbReference type="PROSITE" id="PS00461">
    <property type="entry name" value="6PGD"/>
    <property type="match status" value="1"/>
</dbReference>
<keyword evidence="8 15" id="KW-0560">Oxidoreductase</keyword>
<dbReference type="PIRSF" id="PIRSF000109">
    <property type="entry name" value="6PGD"/>
    <property type="match status" value="1"/>
</dbReference>
<dbReference type="SUPFAM" id="SSF51735">
    <property type="entry name" value="NAD(P)-binding Rossmann-fold domains"/>
    <property type="match status" value="1"/>
</dbReference>
<feature type="binding site" evidence="14">
    <location>
        <begin position="7"/>
        <end position="12"/>
    </location>
    <ligand>
        <name>NADP(+)</name>
        <dbReference type="ChEBI" id="CHEBI:58349"/>
    </ligand>
</feature>
<evidence type="ECO:0000256" key="14">
    <source>
        <dbReference type="PIRSR" id="PIRSR000109-3"/>
    </source>
</evidence>
<dbReference type="Proteomes" id="UP000002872">
    <property type="component" value="Unassembled WGS sequence"/>
</dbReference>
<dbReference type="Pfam" id="PF00393">
    <property type="entry name" value="6PGD"/>
    <property type="match status" value="1"/>
</dbReference>
<evidence type="ECO:0000256" key="9">
    <source>
        <dbReference type="ARBA" id="ARBA00023064"/>
    </source>
</evidence>
<dbReference type="UniPathway" id="UPA00115">
    <property type="reaction ID" value="UER00410"/>
</dbReference>
<sequence length="454" mass="50184">MDIGVVGLGVMGENLIENMLSNGHTVSIYNRTTEKTTTFINKLNNPNAIGCSTLPELVNSLKPHRVILLMIKAGSAVDDVLTALEGLLTPEDIIIDGGNSNYHDTVRRYTLSLGKYLFVGCGISGGEEGARYGPSIMPGGNDTAWPFISGILQSISAKTDGLPCCEWIGSSGSGHLVKTVHNGIEYAEMQVLADFYQMHRVNLSPPEISEIFQEWRNSGTNGFLIDAIIDILLKQQDNQHVIDLIIDISEQKGTGKWTALEALNKNTPTPVIIEAVNARILSSKKSDRVHLSSILPSCTVPDSITDLSYDDIRKAFILCRAISYVQGFNLIKTISDEHNWNISLDKLCRIWGNGCIIRSDFLKTLSNMSCSNLLFDSPEFIKISGEGVPVLRRMIKYCINQGVHIPCLISVLSYYDGLRTNNSSGNMVQAMRDYFGAHTLLIKDKKEHIHIHWK</sequence>
<organism evidence="17 18">
    <name type="scientific">Nematocida parisii (strain ERTm3)</name>
    <name type="common">Nematode killer fungus</name>
    <dbReference type="NCBI Taxonomy" id="935791"/>
    <lineage>
        <taxon>Eukaryota</taxon>
        <taxon>Fungi</taxon>
        <taxon>Fungi incertae sedis</taxon>
        <taxon>Microsporidia</taxon>
        <taxon>Nematocida</taxon>
    </lineage>
</organism>
<dbReference type="PANTHER" id="PTHR11811">
    <property type="entry name" value="6-PHOSPHOGLUCONATE DEHYDROGENASE"/>
    <property type="match status" value="1"/>
</dbReference>
<feature type="binding site" description="in other chain" evidence="13">
    <location>
        <position position="99"/>
    </location>
    <ligand>
        <name>substrate</name>
        <note>ligand shared between dimeric partners</note>
    </ligand>
</feature>
<comment type="function">
    <text evidence="1">Catalyzes the oxidative decarboxylation of 6-phosphogluconate to ribulose 5-phosphate and CO(2), with concomitant reduction of NADP to NADPH.</text>
</comment>
<gene>
    <name evidence="17" type="ORF">NEQG_00245</name>
</gene>
<feature type="binding site" description="in other chain" evidence="13">
    <location>
        <position position="252"/>
    </location>
    <ligand>
        <name>substrate</name>
        <note>ligand shared between dimeric partners</note>
    </ligand>
</feature>
<dbReference type="EC" id="1.1.1.44" evidence="5 15"/>
<evidence type="ECO:0000256" key="4">
    <source>
        <dbReference type="ARBA" id="ARBA00011738"/>
    </source>
</evidence>
<feature type="domain" description="6-phosphogluconate dehydrogenase C-terminal" evidence="16">
    <location>
        <begin position="174"/>
        <end position="454"/>
    </location>
</feature>
<dbReference type="InterPro" id="IPR036291">
    <property type="entry name" value="NAD(P)-bd_dom_sf"/>
</dbReference>